<sequence>MSSGSGDELARPLSLDPDPMESWLKLSGAVGLDDLELADFPVTGRGVRALRGFKEGEKILTIPSGILWTVEHAYADPLLGPALRSARPRLSVEDTLATYVLFVRSRESGYDGLRNHVASLPTSYSSSIFFAEDELEVCAGTSLYTITKQLDRSIKEDYRALVVRVLARHRDLFPLDKFTIEDVGVIHYKWALCTVWSRAMDFVLPDGNPIRLLAPFADMLNHSSEVKPCHVYDPSSGNLSVIAGKDYEAGDQTFIYYGPVPNSRLLRLYGFVVPGNPNDSYDLVLATHPSAPFFEQKHKLWVSAGLDSTCTIPLTLTDPLPKSVLRYLRIQRLDESDLAAIALRQIDATDGKISDSNEVEILRFLVESFRHLLDSFGTQLEKLEEQLAEGVYSPGGNAWAAAHVSLGEQRVLRLARKRAEDLLSAAESGSGNVRGSPSALARCANCEKAPAQLMLCGRCKAVAYCGRTCQVAHFKEHKAICRATASQSGSKTK</sequence>
<dbReference type="SUPFAM" id="SSF82199">
    <property type="entry name" value="SET domain"/>
    <property type="match status" value="1"/>
</dbReference>
<dbReference type="PANTHER" id="PTHR13271">
    <property type="entry name" value="UNCHARACTERIZED PUTATIVE METHYLTRANSFERASE"/>
    <property type="match status" value="1"/>
</dbReference>
<name>A0AAE0HKX8_9PEZI</name>
<dbReference type="InterPro" id="IPR050600">
    <property type="entry name" value="SETD3_SETD6_MTase"/>
</dbReference>
<feature type="domain" description="MYND-type" evidence="9">
    <location>
        <begin position="443"/>
        <end position="481"/>
    </location>
</feature>
<dbReference type="InterPro" id="IPR015353">
    <property type="entry name" value="Rubisco_LSMT_subst-bd"/>
</dbReference>
<dbReference type="PROSITE" id="PS50280">
    <property type="entry name" value="SET"/>
    <property type="match status" value="1"/>
</dbReference>
<dbReference type="InterPro" id="IPR001214">
    <property type="entry name" value="SET_dom"/>
</dbReference>
<keyword evidence="3" id="KW-0949">S-adenosyl-L-methionine</keyword>
<protein>
    <recommendedName>
        <fullName evidence="12">Suppressor of anucleate metulae protein B</fullName>
    </recommendedName>
</protein>
<keyword evidence="5 7" id="KW-0863">Zinc-finger</keyword>
<dbReference type="GO" id="GO:0032259">
    <property type="term" value="P:methylation"/>
    <property type="evidence" value="ECO:0007669"/>
    <property type="project" value="UniProtKB-KW"/>
</dbReference>
<dbReference type="PANTHER" id="PTHR13271:SF34">
    <property type="entry name" value="N-LYSINE METHYLTRANSFERASE SETD6"/>
    <property type="match status" value="1"/>
</dbReference>
<evidence type="ECO:0000313" key="11">
    <source>
        <dbReference type="Proteomes" id="UP001278766"/>
    </source>
</evidence>
<dbReference type="Gene3D" id="3.90.1410.10">
    <property type="entry name" value="set domain protein methyltransferase, domain 1"/>
    <property type="match status" value="1"/>
</dbReference>
<dbReference type="RefSeq" id="XP_062661961.1">
    <property type="nucleotide sequence ID" value="XM_062800284.1"/>
</dbReference>
<evidence type="ECO:0008006" key="12">
    <source>
        <dbReference type="Google" id="ProtNLM"/>
    </source>
</evidence>
<keyword evidence="11" id="KW-1185">Reference proteome</keyword>
<evidence type="ECO:0000259" key="8">
    <source>
        <dbReference type="PROSITE" id="PS50280"/>
    </source>
</evidence>
<evidence type="ECO:0000256" key="4">
    <source>
        <dbReference type="ARBA" id="ARBA00022723"/>
    </source>
</evidence>
<reference evidence="10" key="1">
    <citation type="journal article" date="2023" name="Mol. Phylogenet. Evol.">
        <title>Genome-scale phylogeny and comparative genomics of the fungal order Sordariales.</title>
        <authorList>
            <person name="Hensen N."/>
            <person name="Bonometti L."/>
            <person name="Westerberg I."/>
            <person name="Brannstrom I.O."/>
            <person name="Guillou S."/>
            <person name="Cros-Aarteil S."/>
            <person name="Calhoun S."/>
            <person name="Haridas S."/>
            <person name="Kuo A."/>
            <person name="Mondo S."/>
            <person name="Pangilinan J."/>
            <person name="Riley R."/>
            <person name="LaButti K."/>
            <person name="Andreopoulos B."/>
            <person name="Lipzen A."/>
            <person name="Chen C."/>
            <person name="Yan M."/>
            <person name="Daum C."/>
            <person name="Ng V."/>
            <person name="Clum A."/>
            <person name="Steindorff A."/>
            <person name="Ohm R.A."/>
            <person name="Martin F."/>
            <person name="Silar P."/>
            <person name="Natvig D.O."/>
            <person name="Lalanne C."/>
            <person name="Gautier V."/>
            <person name="Ament-Velasquez S.L."/>
            <person name="Kruys A."/>
            <person name="Hutchinson M.I."/>
            <person name="Powell A.J."/>
            <person name="Barry K."/>
            <person name="Miller A.N."/>
            <person name="Grigoriev I.V."/>
            <person name="Debuchy R."/>
            <person name="Gladieux P."/>
            <person name="Hiltunen Thoren M."/>
            <person name="Johannesson H."/>
        </authorList>
    </citation>
    <scope>NUCLEOTIDE SEQUENCE</scope>
    <source>
        <strain evidence="10">CBS 168.71</strain>
    </source>
</reference>
<keyword evidence="6" id="KW-0862">Zinc</keyword>
<dbReference type="InterPro" id="IPR002893">
    <property type="entry name" value="Znf_MYND"/>
</dbReference>
<feature type="domain" description="SET" evidence="8">
    <location>
        <begin position="33"/>
        <end position="258"/>
    </location>
</feature>
<dbReference type="GO" id="GO:0016279">
    <property type="term" value="F:protein-lysine N-methyltransferase activity"/>
    <property type="evidence" value="ECO:0007669"/>
    <property type="project" value="TreeGrafter"/>
</dbReference>
<dbReference type="GeneID" id="87837232"/>
<reference evidence="10" key="2">
    <citation type="submission" date="2023-06" db="EMBL/GenBank/DDBJ databases">
        <authorList>
            <consortium name="Lawrence Berkeley National Laboratory"/>
            <person name="Haridas S."/>
            <person name="Hensen N."/>
            <person name="Bonometti L."/>
            <person name="Westerberg I."/>
            <person name="Brannstrom I.O."/>
            <person name="Guillou S."/>
            <person name="Cros-Aarteil S."/>
            <person name="Calhoun S."/>
            <person name="Kuo A."/>
            <person name="Mondo S."/>
            <person name="Pangilinan J."/>
            <person name="Riley R."/>
            <person name="Labutti K."/>
            <person name="Andreopoulos B."/>
            <person name="Lipzen A."/>
            <person name="Chen C."/>
            <person name="Yanf M."/>
            <person name="Daum C."/>
            <person name="Ng V."/>
            <person name="Clum A."/>
            <person name="Steindorff A."/>
            <person name="Ohm R."/>
            <person name="Martin F."/>
            <person name="Silar P."/>
            <person name="Natvig D."/>
            <person name="Lalanne C."/>
            <person name="Gautier V."/>
            <person name="Ament-Velasquez S.L."/>
            <person name="Kruys A."/>
            <person name="Hutchinson M.I."/>
            <person name="Powell A.J."/>
            <person name="Barry K."/>
            <person name="Miller A.N."/>
            <person name="Grigoriev I.V."/>
            <person name="Debuchy R."/>
            <person name="Gladieux P."/>
            <person name="Thoren M.H."/>
            <person name="Johannesson H."/>
        </authorList>
    </citation>
    <scope>NUCLEOTIDE SEQUENCE</scope>
    <source>
        <strain evidence="10">CBS 168.71</strain>
    </source>
</reference>
<dbReference type="InterPro" id="IPR036464">
    <property type="entry name" value="Rubisco_LSMT_subst-bd_sf"/>
</dbReference>
<evidence type="ECO:0000256" key="1">
    <source>
        <dbReference type="ARBA" id="ARBA00022603"/>
    </source>
</evidence>
<evidence type="ECO:0000259" key="9">
    <source>
        <dbReference type="PROSITE" id="PS50865"/>
    </source>
</evidence>
<evidence type="ECO:0000256" key="3">
    <source>
        <dbReference type="ARBA" id="ARBA00022691"/>
    </source>
</evidence>
<dbReference type="EMBL" id="JAUEPN010000002">
    <property type="protein sequence ID" value="KAK3298447.1"/>
    <property type="molecule type" value="Genomic_DNA"/>
</dbReference>
<dbReference type="Pfam" id="PF09273">
    <property type="entry name" value="Rubis-subs-bind"/>
    <property type="match status" value="1"/>
</dbReference>
<dbReference type="PROSITE" id="PS50865">
    <property type="entry name" value="ZF_MYND_2"/>
    <property type="match status" value="1"/>
</dbReference>
<evidence type="ECO:0000256" key="2">
    <source>
        <dbReference type="ARBA" id="ARBA00022679"/>
    </source>
</evidence>
<comment type="caution">
    <text evidence="10">The sequence shown here is derived from an EMBL/GenBank/DDBJ whole genome shotgun (WGS) entry which is preliminary data.</text>
</comment>
<keyword evidence="1" id="KW-0489">Methyltransferase</keyword>
<dbReference type="AlphaFoldDB" id="A0AAE0HKX8"/>
<evidence type="ECO:0000256" key="5">
    <source>
        <dbReference type="ARBA" id="ARBA00022771"/>
    </source>
</evidence>
<dbReference type="PROSITE" id="PS01360">
    <property type="entry name" value="ZF_MYND_1"/>
    <property type="match status" value="1"/>
</dbReference>
<dbReference type="InterPro" id="IPR046341">
    <property type="entry name" value="SET_dom_sf"/>
</dbReference>
<evidence type="ECO:0000256" key="7">
    <source>
        <dbReference type="PROSITE-ProRule" id="PRU00134"/>
    </source>
</evidence>
<evidence type="ECO:0000256" key="6">
    <source>
        <dbReference type="ARBA" id="ARBA00022833"/>
    </source>
</evidence>
<gene>
    <name evidence="10" type="ORF">B0H64DRAFT_316362</name>
</gene>
<dbReference type="Proteomes" id="UP001278766">
    <property type="component" value="Unassembled WGS sequence"/>
</dbReference>
<dbReference type="Gene3D" id="3.90.1420.10">
    <property type="entry name" value="Rubisco LSMT, substrate-binding domain"/>
    <property type="match status" value="1"/>
</dbReference>
<dbReference type="Pfam" id="PF00856">
    <property type="entry name" value="SET"/>
    <property type="match status" value="1"/>
</dbReference>
<dbReference type="SUPFAM" id="SSF144232">
    <property type="entry name" value="HIT/MYND zinc finger-like"/>
    <property type="match status" value="1"/>
</dbReference>
<organism evidence="10 11">
    <name type="scientific">Chaetomium fimeti</name>
    <dbReference type="NCBI Taxonomy" id="1854472"/>
    <lineage>
        <taxon>Eukaryota</taxon>
        <taxon>Fungi</taxon>
        <taxon>Dikarya</taxon>
        <taxon>Ascomycota</taxon>
        <taxon>Pezizomycotina</taxon>
        <taxon>Sordariomycetes</taxon>
        <taxon>Sordariomycetidae</taxon>
        <taxon>Sordariales</taxon>
        <taxon>Chaetomiaceae</taxon>
        <taxon>Chaetomium</taxon>
    </lineage>
</organism>
<keyword evidence="4" id="KW-0479">Metal-binding</keyword>
<dbReference type="GO" id="GO:0008270">
    <property type="term" value="F:zinc ion binding"/>
    <property type="evidence" value="ECO:0007669"/>
    <property type="project" value="UniProtKB-KW"/>
</dbReference>
<evidence type="ECO:0000313" key="10">
    <source>
        <dbReference type="EMBL" id="KAK3298447.1"/>
    </source>
</evidence>
<dbReference type="SUPFAM" id="SSF81822">
    <property type="entry name" value="RuBisCo LSMT C-terminal, substrate-binding domain"/>
    <property type="match status" value="1"/>
</dbReference>
<keyword evidence="2" id="KW-0808">Transferase</keyword>
<proteinExistence type="predicted"/>
<dbReference type="CDD" id="cd10527">
    <property type="entry name" value="SET_LSMT"/>
    <property type="match status" value="1"/>
</dbReference>
<accession>A0AAE0HKX8</accession>
<dbReference type="GO" id="GO:0005634">
    <property type="term" value="C:nucleus"/>
    <property type="evidence" value="ECO:0007669"/>
    <property type="project" value="TreeGrafter"/>
</dbReference>
<dbReference type="Gene3D" id="6.10.140.2220">
    <property type="match status" value="1"/>
</dbReference>
<dbReference type="Pfam" id="PF01753">
    <property type="entry name" value="zf-MYND"/>
    <property type="match status" value="1"/>
</dbReference>